<evidence type="ECO:0000256" key="6">
    <source>
        <dbReference type="RuleBase" id="RU366025"/>
    </source>
</evidence>
<comment type="similarity">
    <text evidence="6">Belongs to the peptidase C19 family.</text>
</comment>
<dbReference type="InterPro" id="IPR018200">
    <property type="entry name" value="USP_CS"/>
</dbReference>
<dbReference type="PROSITE" id="PS00972">
    <property type="entry name" value="USP_1"/>
    <property type="match status" value="1"/>
</dbReference>
<dbReference type="InterPro" id="IPR001394">
    <property type="entry name" value="Peptidase_C19_UCH"/>
</dbReference>
<feature type="compositionally biased region" description="Low complexity" evidence="7">
    <location>
        <begin position="453"/>
        <end position="463"/>
    </location>
</feature>
<feature type="compositionally biased region" description="Low complexity" evidence="7">
    <location>
        <begin position="680"/>
        <end position="695"/>
    </location>
</feature>
<evidence type="ECO:0000259" key="8">
    <source>
        <dbReference type="PROSITE" id="PS50235"/>
    </source>
</evidence>
<feature type="compositionally biased region" description="Low complexity" evidence="7">
    <location>
        <begin position="351"/>
        <end position="376"/>
    </location>
</feature>
<dbReference type="InterPro" id="IPR038765">
    <property type="entry name" value="Papain-like_cys_pep_sf"/>
</dbReference>
<dbReference type="InterPro" id="IPR028889">
    <property type="entry name" value="USP"/>
</dbReference>
<evidence type="ECO:0000256" key="3">
    <source>
        <dbReference type="ARBA" id="ARBA00022786"/>
    </source>
</evidence>
<feature type="compositionally biased region" description="Low complexity" evidence="7">
    <location>
        <begin position="417"/>
        <end position="428"/>
    </location>
</feature>
<dbReference type="PANTHER" id="PTHR24006">
    <property type="entry name" value="UBIQUITIN CARBOXYL-TERMINAL HYDROLASE"/>
    <property type="match status" value="1"/>
</dbReference>
<keyword evidence="3 6" id="KW-0833">Ubl conjugation pathway</keyword>
<gene>
    <name evidence="9" type="ORF">QBC42DRAFT_173685</name>
</gene>
<keyword evidence="2 6" id="KW-0645">Protease</keyword>
<feature type="compositionally biased region" description="Low complexity" evidence="7">
    <location>
        <begin position="480"/>
        <end position="490"/>
    </location>
</feature>
<evidence type="ECO:0000256" key="1">
    <source>
        <dbReference type="ARBA" id="ARBA00000707"/>
    </source>
</evidence>
<dbReference type="Gene3D" id="3.90.70.10">
    <property type="entry name" value="Cysteine proteinases"/>
    <property type="match status" value="1"/>
</dbReference>
<dbReference type="PROSITE" id="PS50235">
    <property type="entry name" value="USP_3"/>
    <property type="match status" value="1"/>
</dbReference>
<dbReference type="AlphaFoldDB" id="A0AAV9HUC5"/>
<protein>
    <recommendedName>
        <fullName evidence="6">Ubiquitin carboxyl-terminal hydrolase</fullName>
        <ecNumber evidence="6">3.4.19.12</ecNumber>
    </recommendedName>
</protein>
<feature type="domain" description="USP" evidence="8">
    <location>
        <begin position="543"/>
        <end position="922"/>
    </location>
</feature>
<dbReference type="GO" id="GO:0005829">
    <property type="term" value="C:cytosol"/>
    <property type="evidence" value="ECO:0007669"/>
    <property type="project" value="TreeGrafter"/>
</dbReference>
<feature type="region of interest" description="Disordered" evidence="7">
    <location>
        <begin position="475"/>
        <end position="513"/>
    </location>
</feature>
<evidence type="ECO:0000313" key="10">
    <source>
        <dbReference type="Proteomes" id="UP001321749"/>
    </source>
</evidence>
<evidence type="ECO:0000256" key="7">
    <source>
        <dbReference type="SAM" id="MobiDB-lite"/>
    </source>
</evidence>
<feature type="region of interest" description="Disordered" evidence="7">
    <location>
        <begin position="1"/>
        <end position="70"/>
    </location>
</feature>
<keyword evidence="4 6" id="KW-0378">Hydrolase</keyword>
<feature type="region of interest" description="Disordered" evidence="7">
    <location>
        <begin position="216"/>
        <end position="241"/>
    </location>
</feature>
<dbReference type="GO" id="GO:0005634">
    <property type="term" value="C:nucleus"/>
    <property type="evidence" value="ECO:0007669"/>
    <property type="project" value="TreeGrafter"/>
</dbReference>
<feature type="region of interest" description="Disordered" evidence="7">
    <location>
        <begin position="944"/>
        <end position="983"/>
    </location>
</feature>
<feature type="region of interest" description="Disordered" evidence="7">
    <location>
        <begin position="248"/>
        <end position="267"/>
    </location>
</feature>
<sequence length="999" mass="108479">MMNNRGHLPAGQQQHPMQHADNMIVNGGPGNRPHRGRPNHAHQYHHGAGGGYHHHHHHQQPSHVMYPQSQPYNMNPYAAPYWPGVPQPYPQPQQIPPAYMGQYVGAPYPRSPPAMQQAHSYAGINAAVHPGYRHPQHSPIVSSSFQVPPPHLAQGPIPHAVVPPTPSPTHSFGTAPPISPPVQQFQEILPPPGSIPVPVQAQVPVPVQPLQIVEPQPPPPQEVFQPVPEPAAARQASPVIVSSRATSDLPWYSHPDEPFPARAKNRRRRKLIEADSEHLELVGRHAPSTDASVEKQQEASHEVRDEKEQEQEPEKAEATPKPTSRAEPVEPLPPRSETPSTHDHRSEDTAPTTPSSVQPSQPSSIAATTPTKATKPAPAPAPAPARPAVPAIPAVPVVPILPKPAPKEAKPAPPAEKTPAESKAATATQTEAKVEAAPVTGNGTAEAPSPDTAQSAPAVQPAPVSAKPKLWAGLFNKPNSSAAPASSTAPQAHEQTNGNAVDEPTAAPRAAGGFPKSVAGSLAEALHAYRPGPIDKLPFLEPRGLVNTGNMCYMNSVLQVLIYCLPFYDFLDQIGKKAAHSFKSDTPLLDAMIMFMREFKVIDSAASLDLLRRRLKVEELEQYGDAFTPEFVYDTIRKLPRFANMKRGHQQDAQEFLGFLLEGLHDECTHVMRSVPISAVPTAPSSSASSPTSASRPEGADDWLEVGPRQKAAVTRSSGHSHTQSPINKIFGGHLRSELRVPGNKNSVTLEPYQPLQLDIGSPEIRNIIDALKGLTRPETLYGEFNSPHGKNVKATKQLFIESVPPVLILHLKRFQFDAEGQGGTIKIWKKIGYPLEFEFPQEVLSRSKRNSILAENSGAPRYRLVGVLYHHGKNASGGHYTVDVRRQDGREWIRIDDTVIRRVRSEDVAEAGAEEELPKTGVNGQKDAGMSNRFGAMNDEDAGDDDGWKQASGGKKWSSVVNGANPASATNGQRAPPKQYKDNIKDNKVAYLLFYERI</sequence>
<name>A0AAV9HUC5_9PEZI</name>
<dbReference type="InterPro" id="IPR050164">
    <property type="entry name" value="Peptidase_C19"/>
</dbReference>
<feature type="compositionally biased region" description="Basic and acidic residues" evidence="7">
    <location>
        <begin position="292"/>
        <end position="318"/>
    </location>
</feature>
<dbReference type="GO" id="GO:0006508">
    <property type="term" value="P:proteolysis"/>
    <property type="evidence" value="ECO:0007669"/>
    <property type="project" value="UniProtKB-KW"/>
</dbReference>
<dbReference type="SUPFAM" id="SSF54001">
    <property type="entry name" value="Cysteine proteinases"/>
    <property type="match status" value="1"/>
</dbReference>
<dbReference type="GO" id="GO:0016579">
    <property type="term" value="P:protein deubiquitination"/>
    <property type="evidence" value="ECO:0007669"/>
    <property type="project" value="InterPro"/>
</dbReference>
<dbReference type="GO" id="GO:0004843">
    <property type="term" value="F:cysteine-type deubiquitinase activity"/>
    <property type="evidence" value="ECO:0007669"/>
    <property type="project" value="UniProtKB-UniRule"/>
</dbReference>
<proteinExistence type="inferred from homology"/>
<evidence type="ECO:0000256" key="2">
    <source>
        <dbReference type="ARBA" id="ARBA00022670"/>
    </source>
</evidence>
<accession>A0AAV9HUC5</accession>
<dbReference type="EC" id="3.4.19.12" evidence="6"/>
<comment type="caution">
    <text evidence="9">The sequence shown here is derived from an EMBL/GenBank/DDBJ whole genome shotgun (WGS) entry which is preliminary data.</text>
</comment>
<dbReference type="CDD" id="cd02257">
    <property type="entry name" value="Peptidase_C19"/>
    <property type="match status" value="1"/>
</dbReference>
<feature type="compositionally biased region" description="Polar residues" evidence="7">
    <location>
        <begin position="960"/>
        <end position="974"/>
    </location>
</feature>
<feature type="compositionally biased region" description="Polar residues" evidence="7">
    <location>
        <begin position="715"/>
        <end position="727"/>
    </location>
</feature>
<feature type="compositionally biased region" description="Basic residues" evidence="7">
    <location>
        <begin position="32"/>
        <end position="45"/>
    </location>
</feature>
<evidence type="ECO:0000256" key="5">
    <source>
        <dbReference type="ARBA" id="ARBA00022807"/>
    </source>
</evidence>
<dbReference type="Proteomes" id="UP001321749">
    <property type="component" value="Unassembled WGS sequence"/>
</dbReference>
<feature type="compositionally biased region" description="Low complexity" evidence="7">
    <location>
        <begin position="388"/>
        <end position="398"/>
    </location>
</feature>
<feature type="region of interest" description="Disordered" evidence="7">
    <location>
        <begin position="910"/>
        <end position="929"/>
    </location>
</feature>
<dbReference type="Pfam" id="PF00443">
    <property type="entry name" value="UCH"/>
    <property type="match status" value="1"/>
</dbReference>
<dbReference type="PANTHER" id="PTHR24006:SF687">
    <property type="entry name" value="UBIQUITIN CARBOXYL-TERMINAL HYDROLASE 10"/>
    <property type="match status" value="1"/>
</dbReference>
<organism evidence="9 10">
    <name type="scientific">Cladorrhinum samala</name>
    <dbReference type="NCBI Taxonomy" id="585594"/>
    <lineage>
        <taxon>Eukaryota</taxon>
        <taxon>Fungi</taxon>
        <taxon>Dikarya</taxon>
        <taxon>Ascomycota</taxon>
        <taxon>Pezizomycotina</taxon>
        <taxon>Sordariomycetes</taxon>
        <taxon>Sordariomycetidae</taxon>
        <taxon>Sordariales</taxon>
        <taxon>Podosporaceae</taxon>
        <taxon>Cladorrhinum</taxon>
    </lineage>
</organism>
<reference evidence="9" key="2">
    <citation type="submission" date="2023-06" db="EMBL/GenBank/DDBJ databases">
        <authorList>
            <consortium name="Lawrence Berkeley National Laboratory"/>
            <person name="Mondo S.J."/>
            <person name="Hensen N."/>
            <person name="Bonometti L."/>
            <person name="Westerberg I."/>
            <person name="Brannstrom I.O."/>
            <person name="Guillou S."/>
            <person name="Cros-Aarteil S."/>
            <person name="Calhoun S."/>
            <person name="Haridas S."/>
            <person name="Kuo A."/>
            <person name="Pangilinan J."/>
            <person name="Riley R."/>
            <person name="Labutti K."/>
            <person name="Andreopoulos B."/>
            <person name="Lipzen A."/>
            <person name="Chen C."/>
            <person name="Yanf M."/>
            <person name="Daum C."/>
            <person name="Ng V."/>
            <person name="Clum A."/>
            <person name="Steindorff A."/>
            <person name="Ohm R."/>
            <person name="Martin F."/>
            <person name="Silar P."/>
            <person name="Natvig D."/>
            <person name="Lalanne C."/>
            <person name="Gautier V."/>
            <person name="Ament-Velasquez S.L."/>
            <person name="Kruys A."/>
            <person name="Hutchinson M.I."/>
            <person name="Powell A.J."/>
            <person name="Barry K."/>
            <person name="Miller A.N."/>
            <person name="Grigoriev I.V."/>
            <person name="Debuchy R."/>
            <person name="Gladieux P."/>
            <person name="Thoren M.H."/>
            <person name="Johannesson H."/>
        </authorList>
    </citation>
    <scope>NUCLEOTIDE SEQUENCE</scope>
    <source>
        <strain evidence="9">PSN324</strain>
    </source>
</reference>
<feature type="region of interest" description="Disordered" evidence="7">
    <location>
        <begin position="276"/>
        <end position="463"/>
    </location>
</feature>
<dbReference type="PROSITE" id="PS00973">
    <property type="entry name" value="USP_2"/>
    <property type="match status" value="1"/>
</dbReference>
<comment type="catalytic activity">
    <reaction evidence="1 6">
        <text>Thiol-dependent hydrolysis of ester, thioester, amide, peptide and isopeptide bonds formed by the C-terminal Gly of ubiquitin (a 76-residue protein attached to proteins as an intracellular targeting signal).</text>
        <dbReference type="EC" id="3.4.19.12"/>
    </reaction>
</comment>
<evidence type="ECO:0000313" key="9">
    <source>
        <dbReference type="EMBL" id="KAK4463381.1"/>
    </source>
</evidence>
<keyword evidence="10" id="KW-1185">Reference proteome</keyword>
<dbReference type="EMBL" id="MU864960">
    <property type="protein sequence ID" value="KAK4463381.1"/>
    <property type="molecule type" value="Genomic_DNA"/>
</dbReference>
<keyword evidence="5 6" id="KW-0788">Thiol protease</keyword>
<evidence type="ECO:0000256" key="4">
    <source>
        <dbReference type="ARBA" id="ARBA00022801"/>
    </source>
</evidence>
<feature type="region of interest" description="Disordered" evidence="7">
    <location>
        <begin position="680"/>
        <end position="729"/>
    </location>
</feature>
<feature type="compositionally biased region" description="Pro residues" evidence="7">
    <location>
        <begin position="377"/>
        <end position="387"/>
    </location>
</feature>
<reference evidence="9" key="1">
    <citation type="journal article" date="2023" name="Mol. Phylogenet. Evol.">
        <title>Genome-scale phylogeny and comparative genomics of the fungal order Sordariales.</title>
        <authorList>
            <person name="Hensen N."/>
            <person name="Bonometti L."/>
            <person name="Westerberg I."/>
            <person name="Brannstrom I.O."/>
            <person name="Guillou S."/>
            <person name="Cros-Aarteil S."/>
            <person name="Calhoun S."/>
            <person name="Haridas S."/>
            <person name="Kuo A."/>
            <person name="Mondo S."/>
            <person name="Pangilinan J."/>
            <person name="Riley R."/>
            <person name="LaButti K."/>
            <person name="Andreopoulos B."/>
            <person name="Lipzen A."/>
            <person name="Chen C."/>
            <person name="Yan M."/>
            <person name="Daum C."/>
            <person name="Ng V."/>
            <person name="Clum A."/>
            <person name="Steindorff A."/>
            <person name="Ohm R.A."/>
            <person name="Martin F."/>
            <person name="Silar P."/>
            <person name="Natvig D.O."/>
            <person name="Lalanne C."/>
            <person name="Gautier V."/>
            <person name="Ament-Velasquez S.L."/>
            <person name="Kruys A."/>
            <person name="Hutchinson M.I."/>
            <person name="Powell A.J."/>
            <person name="Barry K."/>
            <person name="Miller A.N."/>
            <person name="Grigoriev I.V."/>
            <person name="Debuchy R."/>
            <person name="Gladieux P."/>
            <person name="Hiltunen Thoren M."/>
            <person name="Johannesson H."/>
        </authorList>
    </citation>
    <scope>NUCLEOTIDE SEQUENCE</scope>
    <source>
        <strain evidence="9">PSN324</strain>
    </source>
</reference>